<dbReference type="RefSeq" id="WP_090748926.1">
    <property type="nucleotide sequence ID" value="NZ_FOBW01000015.1"/>
</dbReference>
<evidence type="ECO:0000313" key="1">
    <source>
        <dbReference type="EMBL" id="SEN55621.1"/>
    </source>
</evidence>
<protein>
    <submittedName>
        <fullName evidence="1">Uncharacterized protein</fullName>
    </submittedName>
</protein>
<keyword evidence="2" id="KW-1185">Reference proteome</keyword>
<organism evidence="1 2">
    <name type="scientific">Mesobacillus persicus</name>
    <dbReference type="NCBI Taxonomy" id="930146"/>
    <lineage>
        <taxon>Bacteria</taxon>
        <taxon>Bacillati</taxon>
        <taxon>Bacillota</taxon>
        <taxon>Bacilli</taxon>
        <taxon>Bacillales</taxon>
        <taxon>Bacillaceae</taxon>
        <taxon>Mesobacillus</taxon>
    </lineage>
</organism>
<dbReference type="STRING" id="930146.SAMN05192533_11523"/>
<proteinExistence type="predicted"/>
<dbReference type="Proteomes" id="UP000198553">
    <property type="component" value="Unassembled WGS sequence"/>
</dbReference>
<dbReference type="EMBL" id="FOBW01000015">
    <property type="protein sequence ID" value="SEN55621.1"/>
    <property type="molecule type" value="Genomic_DNA"/>
</dbReference>
<sequence length="196" mass="22236">MLFNYIFYENSKLVKALFIIGIFLFVAGCSSDEVAVPEPKDENIIKIEKVLKYTFTGPDQELKEIWKSIENAVIEAEEVKDSSVGTITPNHLNQYLAERLKPYFTEEMYHSYISSYALTFVTNAYWNDAQLKVNNIDVQTSETKNHIYDFTADVQYQPKGSAAEVSTITGQANINEDGKIAVILIRANSLMDVIQQ</sequence>
<accession>A0A1H8HH65</accession>
<name>A0A1H8HH65_9BACI</name>
<dbReference type="OrthoDB" id="2862147at2"/>
<reference evidence="2" key="1">
    <citation type="submission" date="2016-10" db="EMBL/GenBank/DDBJ databases">
        <authorList>
            <person name="Varghese N."/>
            <person name="Submissions S."/>
        </authorList>
    </citation>
    <scope>NUCLEOTIDE SEQUENCE [LARGE SCALE GENOMIC DNA]</scope>
    <source>
        <strain evidence="2">B48,IBRC-M 10115,DSM 25386,CECT 8001</strain>
    </source>
</reference>
<dbReference type="AlphaFoldDB" id="A0A1H8HH65"/>
<evidence type="ECO:0000313" key="2">
    <source>
        <dbReference type="Proteomes" id="UP000198553"/>
    </source>
</evidence>
<gene>
    <name evidence="1" type="ORF">SAMN05192533_11523</name>
</gene>